<dbReference type="RefSeq" id="WP_025087313.1">
    <property type="nucleotide sequence ID" value="NZ_AZFT01000006.1"/>
</dbReference>
<comment type="caution">
    <text evidence="6">The sequence shown here is derived from an EMBL/GenBank/DDBJ whole genome shotgun (WGS) entry which is preliminary data.</text>
</comment>
<dbReference type="InterPro" id="IPR020103">
    <property type="entry name" value="PsdUridine_synth_cat_dom_sf"/>
</dbReference>
<dbReference type="eggNOG" id="COG0564">
    <property type="taxonomic scope" value="Bacteria"/>
</dbReference>
<dbReference type="PANTHER" id="PTHR21600:SF35">
    <property type="entry name" value="PSEUDOURIDINE SYNTHASE"/>
    <property type="match status" value="1"/>
</dbReference>
<dbReference type="GO" id="GO:0003723">
    <property type="term" value="F:RNA binding"/>
    <property type="evidence" value="ECO:0007669"/>
    <property type="project" value="InterPro"/>
</dbReference>
<evidence type="ECO:0000313" key="7">
    <source>
        <dbReference type="Proteomes" id="UP000051324"/>
    </source>
</evidence>
<dbReference type="SUPFAM" id="SSF55120">
    <property type="entry name" value="Pseudouridine synthase"/>
    <property type="match status" value="1"/>
</dbReference>
<dbReference type="Proteomes" id="UP000051324">
    <property type="component" value="Unassembled WGS sequence"/>
</dbReference>
<dbReference type="STRING" id="1423724.FC32_GL001835"/>
<accession>A0A0R1U1C1</accession>
<dbReference type="PROSITE" id="PS01129">
    <property type="entry name" value="PSI_RLU"/>
    <property type="match status" value="1"/>
</dbReference>
<dbReference type="Gene3D" id="3.30.2350.10">
    <property type="entry name" value="Pseudouridine synthase"/>
    <property type="match status" value="1"/>
</dbReference>
<dbReference type="GO" id="GO:0009982">
    <property type="term" value="F:pseudouridine synthase activity"/>
    <property type="evidence" value="ECO:0007669"/>
    <property type="project" value="InterPro"/>
</dbReference>
<dbReference type="AlphaFoldDB" id="A0A0R1U1C1"/>
<dbReference type="PANTHER" id="PTHR21600">
    <property type="entry name" value="MITOCHONDRIAL RNA PSEUDOURIDINE SYNTHASE"/>
    <property type="match status" value="1"/>
</dbReference>
<organism evidence="6 7">
    <name type="scientific">Ligilactobacillus apodemi DSM 16634 = JCM 16172</name>
    <dbReference type="NCBI Taxonomy" id="1423724"/>
    <lineage>
        <taxon>Bacteria</taxon>
        <taxon>Bacillati</taxon>
        <taxon>Bacillota</taxon>
        <taxon>Bacilli</taxon>
        <taxon>Lactobacillales</taxon>
        <taxon>Lactobacillaceae</taxon>
        <taxon>Ligilactobacillus</taxon>
    </lineage>
</organism>
<name>A0A0R1U1C1_9LACO</name>
<keyword evidence="7" id="KW-1185">Reference proteome</keyword>
<proteinExistence type="inferred from homology"/>
<evidence type="ECO:0000256" key="2">
    <source>
        <dbReference type="ARBA" id="ARBA00010876"/>
    </source>
</evidence>
<evidence type="ECO:0000259" key="5">
    <source>
        <dbReference type="Pfam" id="PF00849"/>
    </source>
</evidence>
<dbReference type="InterPro" id="IPR006224">
    <property type="entry name" value="PsdUridine_synth_RluA-like_CS"/>
</dbReference>
<dbReference type="OrthoDB" id="9807829at2"/>
<reference evidence="6 7" key="1">
    <citation type="journal article" date="2015" name="Genome Announc.">
        <title>Expanding the biotechnology potential of lactobacilli through comparative genomics of 213 strains and associated genera.</title>
        <authorList>
            <person name="Sun Z."/>
            <person name="Harris H.M."/>
            <person name="McCann A."/>
            <person name="Guo C."/>
            <person name="Argimon S."/>
            <person name="Zhang W."/>
            <person name="Yang X."/>
            <person name="Jeffery I.B."/>
            <person name="Cooney J.C."/>
            <person name="Kagawa T.F."/>
            <person name="Liu W."/>
            <person name="Song Y."/>
            <person name="Salvetti E."/>
            <person name="Wrobel A."/>
            <person name="Rasinkangas P."/>
            <person name="Parkhill J."/>
            <person name="Rea M.C."/>
            <person name="O'Sullivan O."/>
            <person name="Ritari J."/>
            <person name="Douillard F.P."/>
            <person name="Paul Ross R."/>
            <person name="Yang R."/>
            <person name="Briner A.E."/>
            <person name="Felis G.E."/>
            <person name="de Vos W.M."/>
            <person name="Barrangou R."/>
            <person name="Klaenhammer T.R."/>
            <person name="Caufield P.W."/>
            <person name="Cui Y."/>
            <person name="Zhang H."/>
            <person name="O'Toole P.W."/>
        </authorList>
    </citation>
    <scope>NUCLEOTIDE SEQUENCE [LARGE SCALE GENOMIC DNA]</scope>
    <source>
        <strain evidence="6 7">DSM 16634</strain>
    </source>
</reference>
<dbReference type="GO" id="GO:0140098">
    <property type="term" value="F:catalytic activity, acting on RNA"/>
    <property type="evidence" value="ECO:0007669"/>
    <property type="project" value="UniProtKB-ARBA"/>
</dbReference>
<evidence type="ECO:0000256" key="4">
    <source>
        <dbReference type="RuleBase" id="RU362028"/>
    </source>
</evidence>
<comment type="similarity">
    <text evidence="2 4">Belongs to the pseudouridine synthase RluA family.</text>
</comment>
<dbReference type="InterPro" id="IPR050188">
    <property type="entry name" value="RluA_PseudoU_synthase"/>
</dbReference>
<gene>
    <name evidence="6" type="ORF">FC32_GL001835</name>
</gene>
<dbReference type="PATRIC" id="fig|1423724.4.peg.1912"/>
<protein>
    <recommendedName>
        <fullName evidence="4">Pseudouridine synthase</fullName>
        <ecNumber evidence="4">5.4.99.-</ecNumber>
    </recommendedName>
</protein>
<evidence type="ECO:0000256" key="1">
    <source>
        <dbReference type="ARBA" id="ARBA00000073"/>
    </source>
</evidence>
<dbReference type="EMBL" id="AZFT01000006">
    <property type="protein sequence ID" value="KRL87216.1"/>
    <property type="molecule type" value="Genomic_DNA"/>
</dbReference>
<dbReference type="GO" id="GO:0000455">
    <property type="term" value="P:enzyme-directed rRNA pseudouridine synthesis"/>
    <property type="evidence" value="ECO:0007669"/>
    <property type="project" value="TreeGrafter"/>
</dbReference>
<comment type="catalytic activity">
    <reaction evidence="1 4">
        <text>a uridine in RNA = a pseudouridine in RNA</text>
        <dbReference type="Rhea" id="RHEA:48348"/>
        <dbReference type="Rhea" id="RHEA-COMP:12068"/>
        <dbReference type="Rhea" id="RHEA-COMP:12069"/>
        <dbReference type="ChEBI" id="CHEBI:65314"/>
        <dbReference type="ChEBI" id="CHEBI:65315"/>
    </reaction>
</comment>
<evidence type="ECO:0000313" key="6">
    <source>
        <dbReference type="EMBL" id="KRL87216.1"/>
    </source>
</evidence>
<dbReference type="InterPro" id="IPR006145">
    <property type="entry name" value="PsdUridine_synth_RsuA/RluA"/>
</dbReference>
<dbReference type="EC" id="5.4.99.-" evidence="4"/>
<comment type="function">
    <text evidence="4">Responsible for synthesis of pseudouridine from uracil.</text>
</comment>
<evidence type="ECO:0000256" key="3">
    <source>
        <dbReference type="PIRSR" id="PIRSR606225-1"/>
    </source>
</evidence>
<feature type="active site" evidence="3">
    <location>
        <position position="134"/>
    </location>
</feature>
<dbReference type="NCBIfam" id="TIGR00005">
    <property type="entry name" value="rluA_subfam"/>
    <property type="match status" value="1"/>
</dbReference>
<keyword evidence="4" id="KW-0413">Isomerase</keyword>
<feature type="domain" description="Pseudouridine synthase RsuA/RluA-like" evidence="5">
    <location>
        <begin position="87"/>
        <end position="236"/>
    </location>
</feature>
<sequence>MEITWQNKDGKEQSLKRFLRKRGVSQRLYRKLQNGFGAVKLDGQKVQLATTVPKNATVTLCLPAEGPDETVEPSFAPIDVIYEDKYWLVVNKEAGLTSVPGPSNRTDTLVNRVKGYLQQKNAFDQAPRIITRLDRYTSGLVLFAKHSFAQAQIATQVSSHLMDKRYLALVTGEIKEKHGFIEGPIARKENDVKYLIDPAGKPAKSEYWCEAKNAELSLVRVKLHTGRTHQIRVHFSENGHPLLGDKLYGGSRSLIARQALHAYRLSFDDPFSQKKLSFTAPVPADMEKVITQAF</sequence>
<dbReference type="InterPro" id="IPR006225">
    <property type="entry name" value="PsdUridine_synth_RluC/D"/>
</dbReference>
<dbReference type="CDD" id="cd02869">
    <property type="entry name" value="PseudoU_synth_RluA_like"/>
    <property type="match status" value="1"/>
</dbReference>
<dbReference type="Pfam" id="PF00849">
    <property type="entry name" value="PseudoU_synth_2"/>
    <property type="match status" value="1"/>
</dbReference>